<evidence type="ECO:0000256" key="5">
    <source>
        <dbReference type="SAM" id="Phobius"/>
    </source>
</evidence>
<evidence type="ECO:0000256" key="3">
    <source>
        <dbReference type="ARBA" id="ARBA00022989"/>
    </source>
</evidence>
<name>A0A0B7MI11_9FIRM</name>
<sequence length="295" mass="33600">METGFKTYHPIVNFYFFTAVVVFTMFSMHPIFLVVTLFASFAYSVILDGTSAVKSNIKLIFFIVGLTSILNPLFVHQGVTVLFYLNENAITLEAILYGIASGTMLVSVIMWVKCLNQIMTSDKVIYIFGRLFSSLSLAISMSFRFIPLFKEQFKEISAGQRNIGRDFSKGGIFKRAKQFMKEFSILVTWSMENSIETSDSMRARGYGLPNRSSFSIFRFDRRDGKTLTIMVLLSIVVIIGFFFGKNNIIYYPAIVADKITLLSANIYLAYFILLMIPAAIELLEEYRWRSLSSTM</sequence>
<dbReference type="Proteomes" id="UP000046155">
    <property type="component" value="Unassembled WGS sequence"/>
</dbReference>
<evidence type="ECO:0008006" key="8">
    <source>
        <dbReference type="Google" id="ProtNLM"/>
    </source>
</evidence>
<dbReference type="PANTHER" id="PTHR33514">
    <property type="entry name" value="PROTEIN ABCI12, CHLOROPLASTIC"/>
    <property type="match status" value="1"/>
</dbReference>
<feature type="transmembrane region" description="Helical" evidence="5">
    <location>
        <begin position="94"/>
        <end position="112"/>
    </location>
</feature>
<feature type="transmembrane region" description="Helical" evidence="5">
    <location>
        <begin position="226"/>
        <end position="244"/>
    </location>
</feature>
<dbReference type="InterPro" id="IPR003339">
    <property type="entry name" value="ABC/ECF_trnsptr_transmembrane"/>
</dbReference>
<feature type="transmembrane region" description="Helical" evidence="5">
    <location>
        <begin position="59"/>
        <end position="85"/>
    </location>
</feature>
<dbReference type="Pfam" id="PF02361">
    <property type="entry name" value="CbiQ"/>
    <property type="match status" value="1"/>
</dbReference>
<evidence type="ECO:0000313" key="6">
    <source>
        <dbReference type="EMBL" id="CEO87868.1"/>
    </source>
</evidence>
<dbReference type="CDD" id="cd16914">
    <property type="entry name" value="EcfT"/>
    <property type="match status" value="1"/>
</dbReference>
<keyword evidence="7" id="KW-1185">Reference proteome</keyword>
<comment type="subcellular location">
    <subcellularLocation>
        <location evidence="1">Membrane</location>
        <topology evidence="1">Multi-pass membrane protein</topology>
    </subcellularLocation>
</comment>
<evidence type="ECO:0000256" key="2">
    <source>
        <dbReference type="ARBA" id="ARBA00022692"/>
    </source>
</evidence>
<gene>
    <name evidence="6" type="ORF">SSCH_1300005</name>
</gene>
<keyword evidence="3 5" id="KW-1133">Transmembrane helix</keyword>
<organism evidence="6 7">
    <name type="scientific">Syntrophaceticus schinkii</name>
    <dbReference type="NCBI Taxonomy" id="499207"/>
    <lineage>
        <taxon>Bacteria</taxon>
        <taxon>Bacillati</taxon>
        <taxon>Bacillota</taxon>
        <taxon>Clostridia</taxon>
        <taxon>Thermoanaerobacterales</taxon>
        <taxon>Thermoanaerobacterales Family III. Incertae Sedis</taxon>
        <taxon>Syntrophaceticus</taxon>
    </lineage>
</organism>
<accession>A0A0B7MI11</accession>
<proteinExistence type="predicted"/>
<reference evidence="7" key="1">
    <citation type="submission" date="2015-01" db="EMBL/GenBank/DDBJ databases">
        <authorList>
            <person name="Manzoor Shahid"/>
            <person name="Zubair Saima"/>
        </authorList>
    </citation>
    <scope>NUCLEOTIDE SEQUENCE [LARGE SCALE GENOMIC DNA]</scope>
    <source>
        <strain evidence="7">Sp3</strain>
    </source>
</reference>
<evidence type="ECO:0000256" key="4">
    <source>
        <dbReference type="ARBA" id="ARBA00023136"/>
    </source>
</evidence>
<feature type="transmembrane region" description="Helical" evidence="5">
    <location>
        <begin position="124"/>
        <end position="146"/>
    </location>
</feature>
<dbReference type="RefSeq" id="WP_044664152.1">
    <property type="nucleotide sequence ID" value="NZ_CDRZ01000036.1"/>
</dbReference>
<feature type="transmembrane region" description="Helical" evidence="5">
    <location>
        <begin position="12"/>
        <end position="39"/>
    </location>
</feature>
<keyword evidence="4 5" id="KW-0472">Membrane</keyword>
<feature type="transmembrane region" description="Helical" evidence="5">
    <location>
        <begin position="264"/>
        <end position="283"/>
    </location>
</feature>
<evidence type="ECO:0000256" key="1">
    <source>
        <dbReference type="ARBA" id="ARBA00004141"/>
    </source>
</evidence>
<dbReference type="OrthoDB" id="2039442at2"/>
<keyword evidence="2 5" id="KW-0812">Transmembrane</keyword>
<evidence type="ECO:0000313" key="7">
    <source>
        <dbReference type="Proteomes" id="UP000046155"/>
    </source>
</evidence>
<dbReference type="PANTHER" id="PTHR33514:SF13">
    <property type="entry name" value="PROTEIN ABCI12, CHLOROPLASTIC"/>
    <property type="match status" value="1"/>
</dbReference>
<protein>
    <recommendedName>
        <fullName evidence="8">Cobalt transport protein</fullName>
    </recommendedName>
</protein>
<dbReference type="GO" id="GO:0005886">
    <property type="term" value="C:plasma membrane"/>
    <property type="evidence" value="ECO:0007669"/>
    <property type="project" value="TreeGrafter"/>
</dbReference>
<dbReference type="AlphaFoldDB" id="A0A0B7MI11"/>
<dbReference type="EMBL" id="CDRZ01000036">
    <property type="protein sequence ID" value="CEO87868.1"/>
    <property type="molecule type" value="Genomic_DNA"/>
</dbReference>